<sequence length="99" mass="11120">MALAVEMGGQKDSVATWMKQGDCRMAMTKKQLMNNFLNKTGYHNLIFPATSSSQLISIEMELSLAQCISVLAQQVTLHVPYLEKVRIRLGELMDTEDQV</sequence>
<name>A0ABQ9U3M5_SAGOE</name>
<evidence type="ECO:0000313" key="1">
    <source>
        <dbReference type="EMBL" id="KAK2091666.1"/>
    </source>
</evidence>
<organism evidence="1 2">
    <name type="scientific">Saguinus oedipus</name>
    <name type="common">Cotton-top tamarin</name>
    <name type="synonym">Oedipomidas oedipus</name>
    <dbReference type="NCBI Taxonomy" id="9490"/>
    <lineage>
        <taxon>Eukaryota</taxon>
        <taxon>Metazoa</taxon>
        <taxon>Chordata</taxon>
        <taxon>Craniata</taxon>
        <taxon>Vertebrata</taxon>
        <taxon>Euteleostomi</taxon>
        <taxon>Mammalia</taxon>
        <taxon>Eutheria</taxon>
        <taxon>Euarchontoglires</taxon>
        <taxon>Primates</taxon>
        <taxon>Haplorrhini</taxon>
        <taxon>Platyrrhini</taxon>
        <taxon>Cebidae</taxon>
        <taxon>Callitrichinae</taxon>
        <taxon>Saguinus</taxon>
    </lineage>
</organism>
<reference evidence="1 2" key="1">
    <citation type="submission" date="2023-05" db="EMBL/GenBank/DDBJ databases">
        <title>B98-5 Cell Line De Novo Hybrid Assembly: An Optical Mapping Approach.</title>
        <authorList>
            <person name="Kananen K."/>
            <person name="Auerbach J.A."/>
            <person name="Kautto E."/>
            <person name="Blachly J.S."/>
        </authorList>
    </citation>
    <scope>NUCLEOTIDE SEQUENCE [LARGE SCALE GENOMIC DNA]</scope>
    <source>
        <strain evidence="1">B95-8</strain>
        <tissue evidence="1">Cell line</tissue>
    </source>
</reference>
<dbReference type="EMBL" id="JASSZA010000016">
    <property type="protein sequence ID" value="KAK2091666.1"/>
    <property type="molecule type" value="Genomic_DNA"/>
</dbReference>
<comment type="caution">
    <text evidence="1">The sequence shown here is derived from an EMBL/GenBank/DDBJ whole genome shotgun (WGS) entry which is preliminary data.</text>
</comment>
<keyword evidence="2" id="KW-1185">Reference proteome</keyword>
<protein>
    <submittedName>
        <fullName evidence="1">Uncharacterized protein</fullName>
    </submittedName>
</protein>
<accession>A0ABQ9U3M5</accession>
<dbReference type="Proteomes" id="UP001266305">
    <property type="component" value="Unassembled WGS sequence"/>
</dbReference>
<gene>
    <name evidence="1" type="ORF">P7K49_030950</name>
</gene>
<evidence type="ECO:0000313" key="2">
    <source>
        <dbReference type="Proteomes" id="UP001266305"/>
    </source>
</evidence>
<proteinExistence type="predicted"/>